<feature type="signal peptide" evidence="1">
    <location>
        <begin position="1"/>
        <end position="20"/>
    </location>
</feature>
<evidence type="ECO:0000313" key="3">
    <source>
        <dbReference type="EMBL" id="GAT44757.1"/>
    </source>
</evidence>
<dbReference type="Pfam" id="PF01266">
    <property type="entry name" value="DAO"/>
    <property type="match status" value="1"/>
</dbReference>
<reference evidence="3" key="1">
    <citation type="submission" date="2014-09" db="EMBL/GenBank/DDBJ databases">
        <title>Genome sequence of the luminous mushroom Mycena chlorophos for searching fungal bioluminescence genes.</title>
        <authorList>
            <person name="Tanaka Y."/>
            <person name="Kasuga D."/>
            <person name="Oba Y."/>
            <person name="Hase S."/>
            <person name="Sato K."/>
            <person name="Oba Y."/>
            <person name="Sakakibara Y."/>
        </authorList>
    </citation>
    <scope>NUCLEOTIDE SEQUENCE</scope>
</reference>
<keyword evidence="4" id="KW-1185">Reference proteome</keyword>
<dbReference type="Gene3D" id="3.50.50.60">
    <property type="entry name" value="FAD/NAD(P)-binding domain"/>
    <property type="match status" value="1"/>
</dbReference>
<protein>
    <submittedName>
        <fullName evidence="3">FAD-dependent protein</fullName>
    </submittedName>
</protein>
<evidence type="ECO:0000256" key="1">
    <source>
        <dbReference type="SAM" id="SignalP"/>
    </source>
</evidence>
<gene>
    <name evidence="3" type="ORF">MCHLO_02368</name>
</gene>
<name>A0ABQ0L180_MYCCL</name>
<sequence length="537" mass="57503">MGSALSRLALALKTVLETVAEYREVQKRIDQSPGIPVPGPTTPYWTIPLASISGWGTDKESLPEYADVVVIGSGITGAAVARTLVLDGAESLSVVMLEARDVCSGATARNGGHITPNLFHDYQELKETHGQEAAQQIIRFRLAHYGELLKISTEEGLLEDSQCRPVDTFDLHLEQATYDAAKANLDAYLRDLPDQQDRWSLVQNVEDLQLSPDIVVGAIATKAGAIHPYRFVTGILSRLLQSDNFELFTNTPCTSITTDSTYYLVETPKGSIRAKHVVHATNAWTSHLLPGMRGKIVPIRGHMSASRPGTGLGAVPISETASIDTLAPPSNWTGQRSFVVYGQGTYNYITQQPPASAPTASYPPTAGELMFGGGLASGDLFAEVGNADDHEPASIGVSAYLGGAPSTYFGAQWGEEGRPTNVEKLDPEVSAGRVLKVWTGILGISADKQPWVGRLPNKITRRKVPSKDGGEWIAAGYSGEGMVHAWLSGKSVAQMILGADANVPKPFLVTEKRWRAANIINAIPSESTTTSSGSRAT</sequence>
<dbReference type="SUPFAM" id="SSF51905">
    <property type="entry name" value="FAD/NAD(P)-binding domain"/>
    <property type="match status" value="1"/>
</dbReference>
<accession>A0ABQ0L180</accession>
<keyword evidence="1" id="KW-0732">Signal</keyword>
<feature type="chain" id="PRO_5047281610" evidence="1">
    <location>
        <begin position="21"/>
        <end position="537"/>
    </location>
</feature>
<dbReference type="PANTHER" id="PTHR13847:SF213">
    <property type="entry name" value="DEPENDENT OXIDOREDUCTASE, PUTATIVE-RELATED"/>
    <property type="match status" value="1"/>
</dbReference>
<evidence type="ECO:0000259" key="2">
    <source>
        <dbReference type="Pfam" id="PF01266"/>
    </source>
</evidence>
<proteinExistence type="predicted"/>
<dbReference type="Gene3D" id="3.30.9.10">
    <property type="entry name" value="D-Amino Acid Oxidase, subunit A, domain 2"/>
    <property type="match status" value="1"/>
</dbReference>
<dbReference type="InterPro" id="IPR036188">
    <property type="entry name" value="FAD/NAD-bd_sf"/>
</dbReference>
<feature type="domain" description="FAD dependent oxidoreductase" evidence="2">
    <location>
        <begin position="67"/>
        <end position="495"/>
    </location>
</feature>
<dbReference type="Proteomes" id="UP000815677">
    <property type="component" value="Unassembled WGS sequence"/>
</dbReference>
<dbReference type="InterPro" id="IPR006076">
    <property type="entry name" value="FAD-dep_OxRdtase"/>
</dbReference>
<dbReference type="EMBL" id="DF840172">
    <property type="protein sequence ID" value="GAT44757.1"/>
    <property type="molecule type" value="Genomic_DNA"/>
</dbReference>
<organism evidence="3 4">
    <name type="scientific">Mycena chlorophos</name>
    <name type="common">Agaric fungus</name>
    <name type="synonym">Agaricus chlorophos</name>
    <dbReference type="NCBI Taxonomy" id="658473"/>
    <lineage>
        <taxon>Eukaryota</taxon>
        <taxon>Fungi</taxon>
        <taxon>Dikarya</taxon>
        <taxon>Basidiomycota</taxon>
        <taxon>Agaricomycotina</taxon>
        <taxon>Agaricomycetes</taxon>
        <taxon>Agaricomycetidae</taxon>
        <taxon>Agaricales</taxon>
        <taxon>Marasmiineae</taxon>
        <taxon>Mycenaceae</taxon>
        <taxon>Mycena</taxon>
    </lineage>
</organism>
<evidence type="ECO:0000313" key="4">
    <source>
        <dbReference type="Proteomes" id="UP000815677"/>
    </source>
</evidence>
<dbReference type="PANTHER" id="PTHR13847">
    <property type="entry name" value="SARCOSINE DEHYDROGENASE-RELATED"/>
    <property type="match status" value="1"/>
</dbReference>